<sequence length="526" mass="58592">MTSAITDFFRDTEVSPLIVLSIATGLVLLCWQFAFTGLDPREPPEVKASIPFGHHLGMLWYKAEYVTILSRKVKLPIYTIRILGSRMYIIRSPELIQKIFANPKAFTFDTFASTAVGRLLNISGPDMKILLQEPGPENRPSYSYDNHNITHATLTPSTALSQLNDSFQTRLAKSFNAIDPAGTVVYLHQWSRDVVTHAACAAILGPDNPYEDDPSLIKALWDFETDLVLLILRILPSVTASKGYQGRARLTSAYLKYHNAGLWKQGSALLQGRRNIGKNHGFTDTQIAEWDLLFTIAAVTNAIPISFWMLSYILADHELASSVREELKSIVRIKVVDGVSTCEIDPVLIRGHCPLLVSIWEELLRFTSQPTLGRYVTSDTIINNEYLLKAGSVVQIPTGITHSDSSFWGSDASILNPRRFLKKDEKLSKEDREEKKLQSRAFTPFGGGKNLCPGRHAAANETLSFVSMMIYAFSIENKDGTQFKVIEAAPRAFGASVPKAEKDVEVVIKLREELRGVKLAFATGRE</sequence>
<evidence type="ECO:0000256" key="6">
    <source>
        <dbReference type="SAM" id="Phobius"/>
    </source>
</evidence>
<dbReference type="CDD" id="cd11040">
    <property type="entry name" value="CYP7_CYP8-like"/>
    <property type="match status" value="1"/>
</dbReference>
<organism evidence="7 8">
    <name type="scientific">Hyaloscypha hepaticicola</name>
    <dbReference type="NCBI Taxonomy" id="2082293"/>
    <lineage>
        <taxon>Eukaryota</taxon>
        <taxon>Fungi</taxon>
        <taxon>Dikarya</taxon>
        <taxon>Ascomycota</taxon>
        <taxon>Pezizomycotina</taxon>
        <taxon>Leotiomycetes</taxon>
        <taxon>Helotiales</taxon>
        <taxon>Hyaloscyphaceae</taxon>
        <taxon>Hyaloscypha</taxon>
    </lineage>
</organism>
<evidence type="ECO:0000256" key="1">
    <source>
        <dbReference type="ARBA" id="ARBA00001971"/>
    </source>
</evidence>
<evidence type="ECO:0000256" key="3">
    <source>
        <dbReference type="ARBA" id="ARBA00022723"/>
    </source>
</evidence>
<dbReference type="EMBL" id="KZ613505">
    <property type="protein sequence ID" value="PMD16518.1"/>
    <property type="molecule type" value="Genomic_DNA"/>
</dbReference>
<proteinExistence type="inferred from homology"/>
<dbReference type="InterPro" id="IPR036396">
    <property type="entry name" value="Cyt_P450_sf"/>
</dbReference>
<evidence type="ECO:0000256" key="5">
    <source>
        <dbReference type="PIRSR" id="PIRSR602403-1"/>
    </source>
</evidence>
<dbReference type="Gene3D" id="1.10.630.10">
    <property type="entry name" value="Cytochrome P450"/>
    <property type="match status" value="1"/>
</dbReference>
<dbReference type="Pfam" id="PF00067">
    <property type="entry name" value="p450"/>
    <property type="match status" value="1"/>
</dbReference>
<dbReference type="GO" id="GO:0020037">
    <property type="term" value="F:heme binding"/>
    <property type="evidence" value="ECO:0007669"/>
    <property type="project" value="InterPro"/>
</dbReference>
<keyword evidence="5" id="KW-0349">Heme</keyword>
<keyword evidence="3 5" id="KW-0479">Metal-binding</keyword>
<reference evidence="7 8" key="1">
    <citation type="submission" date="2016-05" db="EMBL/GenBank/DDBJ databases">
        <title>A degradative enzymes factory behind the ericoid mycorrhizal symbiosis.</title>
        <authorList>
            <consortium name="DOE Joint Genome Institute"/>
            <person name="Martino E."/>
            <person name="Morin E."/>
            <person name="Grelet G."/>
            <person name="Kuo A."/>
            <person name="Kohler A."/>
            <person name="Daghino S."/>
            <person name="Barry K."/>
            <person name="Choi C."/>
            <person name="Cichocki N."/>
            <person name="Clum A."/>
            <person name="Copeland A."/>
            <person name="Hainaut M."/>
            <person name="Haridas S."/>
            <person name="Labutti K."/>
            <person name="Lindquist E."/>
            <person name="Lipzen A."/>
            <person name="Khouja H.-R."/>
            <person name="Murat C."/>
            <person name="Ohm R."/>
            <person name="Olson A."/>
            <person name="Spatafora J."/>
            <person name="Veneault-Fourrey C."/>
            <person name="Henrissat B."/>
            <person name="Grigoriev I."/>
            <person name="Martin F."/>
            <person name="Perotto S."/>
        </authorList>
    </citation>
    <scope>NUCLEOTIDE SEQUENCE [LARGE SCALE GENOMIC DNA]</scope>
    <source>
        <strain evidence="7 8">UAMH 7357</strain>
    </source>
</reference>
<dbReference type="Proteomes" id="UP000235672">
    <property type="component" value="Unassembled WGS sequence"/>
</dbReference>
<dbReference type="InterPro" id="IPR053007">
    <property type="entry name" value="CYP450_monoxygenase_sec-met"/>
</dbReference>
<keyword evidence="6" id="KW-1133">Transmembrane helix</keyword>
<dbReference type="SUPFAM" id="SSF48264">
    <property type="entry name" value="Cytochrome P450"/>
    <property type="match status" value="1"/>
</dbReference>
<dbReference type="GO" id="GO:0016705">
    <property type="term" value="F:oxidoreductase activity, acting on paired donors, with incorporation or reduction of molecular oxygen"/>
    <property type="evidence" value="ECO:0007669"/>
    <property type="project" value="InterPro"/>
</dbReference>
<feature type="binding site" description="axial binding residue" evidence="5">
    <location>
        <position position="452"/>
    </location>
    <ligand>
        <name>heme</name>
        <dbReference type="ChEBI" id="CHEBI:30413"/>
    </ligand>
    <ligandPart>
        <name>Fe</name>
        <dbReference type="ChEBI" id="CHEBI:18248"/>
    </ligandPart>
</feature>
<keyword evidence="4 5" id="KW-0408">Iron</keyword>
<dbReference type="AlphaFoldDB" id="A0A2J6PR68"/>
<dbReference type="GO" id="GO:0005506">
    <property type="term" value="F:iron ion binding"/>
    <property type="evidence" value="ECO:0007669"/>
    <property type="project" value="InterPro"/>
</dbReference>
<evidence type="ECO:0000313" key="7">
    <source>
        <dbReference type="EMBL" id="PMD16518.1"/>
    </source>
</evidence>
<keyword evidence="6" id="KW-0472">Membrane</keyword>
<dbReference type="InterPro" id="IPR002403">
    <property type="entry name" value="Cyt_P450_E_grp-IV"/>
</dbReference>
<dbReference type="PRINTS" id="PR00465">
    <property type="entry name" value="EP450IV"/>
</dbReference>
<accession>A0A2J6PR68</accession>
<comment type="cofactor">
    <cofactor evidence="1 5">
        <name>heme</name>
        <dbReference type="ChEBI" id="CHEBI:30413"/>
    </cofactor>
</comment>
<gene>
    <name evidence="7" type="ORF">NA56DRAFT_633196</name>
</gene>
<keyword evidence="8" id="KW-1185">Reference proteome</keyword>
<name>A0A2J6PR68_9HELO</name>
<evidence type="ECO:0000313" key="8">
    <source>
        <dbReference type="Proteomes" id="UP000235672"/>
    </source>
</evidence>
<dbReference type="OrthoDB" id="1470350at2759"/>
<dbReference type="InterPro" id="IPR001128">
    <property type="entry name" value="Cyt_P450"/>
</dbReference>
<dbReference type="PANTHER" id="PTHR47582:SF1">
    <property type="entry name" value="P450, PUTATIVE (EUROFUNG)-RELATED"/>
    <property type="match status" value="1"/>
</dbReference>
<keyword evidence="6" id="KW-0812">Transmembrane</keyword>
<comment type="similarity">
    <text evidence="2">Belongs to the cytochrome P450 family.</text>
</comment>
<dbReference type="STRING" id="1745343.A0A2J6PR68"/>
<dbReference type="PANTHER" id="PTHR47582">
    <property type="entry name" value="P450, PUTATIVE (EUROFUNG)-RELATED"/>
    <property type="match status" value="1"/>
</dbReference>
<dbReference type="GO" id="GO:0004497">
    <property type="term" value="F:monooxygenase activity"/>
    <property type="evidence" value="ECO:0007669"/>
    <property type="project" value="InterPro"/>
</dbReference>
<evidence type="ECO:0000256" key="4">
    <source>
        <dbReference type="ARBA" id="ARBA00023004"/>
    </source>
</evidence>
<evidence type="ECO:0000256" key="2">
    <source>
        <dbReference type="ARBA" id="ARBA00010617"/>
    </source>
</evidence>
<protein>
    <submittedName>
        <fullName evidence="7">Cytochrome P450</fullName>
    </submittedName>
</protein>
<feature type="transmembrane region" description="Helical" evidence="6">
    <location>
        <begin position="17"/>
        <end position="38"/>
    </location>
</feature>